<dbReference type="CDD" id="cd18186">
    <property type="entry name" value="BTB_POZ_ZBTB_KLHL-like"/>
    <property type="match status" value="1"/>
</dbReference>
<name>A0A1Q9F6B5_SYMMI</name>
<dbReference type="OrthoDB" id="414463at2759"/>
<dbReference type="InterPro" id="IPR005269">
    <property type="entry name" value="LOG"/>
</dbReference>
<dbReference type="GO" id="GO:0016799">
    <property type="term" value="F:hydrolase activity, hydrolyzing N-glycosyl compounds"/>
    <property type="evidence" value="ECO:0007669"/>
    <property type="project" value="TreeGrafter"/>
</dbReference>
<dbReference type="SUPFAM" id="SSF103473">
    <property type="entry name" value="MFS general substrate transporter"/>
    <property type="match status" value="1"/>
</dbReference>
<dbReference type="GO" id="GO:0009691">
    <property type="term" value="P:cytokinin biosynthetic process"/>
    <property type="evidence" value="ECO:0007669"/>
    <property type="project" value="InterPro"/>
</dbReference>
<dbReference type="PROSITE" id="PS50097">
    <property type="entry name" value="BTB"/>
    <property type="match status" value="1"/>
</dbReference>
<protein>
    <submittedName>
        <fullName evidence="1">Putative cytokinin riboside 5'-monophosphate phosphoribohydrolase LOGL8</fullName>
    </submittedName>
</protein>
<evidence type="ECO:0000313" key="2">
    <source>
        <dbReference type="Proteomes" id="UP000186817"/>
    </source>
</evidence>
<sequence length="1337" mass="143915">MTRAPGQLFGMWGMAYTHICVLKHVALRYPEQMKVLICSTEADQGKPPLRQLLQSLPNPRQPGFPQSAKIPEHFAVASMLSPDSTGRVPFADIAFDVTTGPDTHSRFLAHRVVVGAQSPVLLKELETLPLVELPQEGITAAVFRVDRRISKDVWRAVLQFFYTGMVHCPFVKDPAKLVELFRAAAIYKLPKALLDLAQAALFPLLPSSPGLALEVFSISAGASGEGVDVASLRLASTFVLLGHASTVFADLAPETVSGVLERLLATSEQAIFSAQQEPARDAPDASKGSVFGRHALMSPALLLWWLPWLLRAHAGNAAQQDFGDARLVATDLQFMQGSPAEADDSRALTPYEQQVRRNIKYLKQRGVTVQEGWNLFEAYETWKARFGLLPHPGVILLVGLWNHNVDEQGAISEGKLSGRQFLGLAMEALKAQFPDATILAVNSIRHLNVTMGPMGYVGYSLKQGHGIDMLRYPHAVPSREPLGLGVVASGQTPGLHDFLAPGLPESGAQYDFDIMAYLQAALSAGQRILQLGGNRFQFFVAFLKYLDEHSWKPGSHPSSLGETASATPLPTRVSCVPFHQAGALAQADCQEEMVPSPPFTFPELVEATGSASADTVLTWLDAIPSGLLQHNHQNVSCEALRNELRRTRQDVSLDDARGLGPWSFPVRQWCTVYMGASYGSDPSYRASAEHFGRLLAQNGIGLLYGGGNAGLMGAVADAVLRESGYVIGVRPEGNLLTAEHEHKNLSHMIFTKSMHERKQTMVDFADLLVALPGGLGTLDELADAVVLAHLGTHSKPLYLLNTTFWTPLLKFIENMETAQFLGAGRFGKLVKVVDSAEDIFPTQERIESEAEAQEAEAGPCSFLQLEVVKIRSDGCPFQVGFLPALAAGCLCAVLIASFGVHSTSVSSGRCIVDLFMLITVLAATSRMISVPDSHALAIALGQNVSWSGLYLGISKWGDMIGNLLCAFPLNYWPDFWRSSSREAMICGMTVMSAGSALCLVTLSRVSEDSGVRDSATLPILLCVSRAIIGVGNGIVTQLVIVLLSKLTPPDDLPQEFQRAIFYVTVGTGLGPLASAAGYSLDVCSTTAPQFKTVGIIQLILLSSGLCAVMLFYPSEIGSKDVHVAEVSEHEDAAPNRIPIIAGLVLCALRSFVAGSVEVGTPLLLEDRFGWSIATTGLITGAAFLVGIPIRLAQMSAGRQLSEVAWIRLLTVAATLGTLLLLRAASKLLPGGYSLVLGDMIIFPSIYLSEGLAQGFMMRFVPHGGSNLFFEASSIALIMDMLINAFLGLGAVGARSIIEAGGERGQDFNAGMQLLCCVIFLIIFELGMARYVHDSKSE</sequence>
<dbReference type="InterPro" id="IPR031100">
    <property type="entry name" value="LOG_fam"/>
</dbReference>
<keyword evidence="2" id="KW-1185">Reference proteome</keyword>
<gene>
    <name evidence="1" type="primary">LOGL8</name>
    <name evidence="1" type="ORF">AK812_SmicGene707</name>
</gene>
<dbReference type="InterPro" id="IPR000210">
    <property type="entry name" value="BTB/POZ_dom"/>
</dbReference>
<evidence type="ECO:0000313" key="1">
    <source>
        <dbReference type="EMBL" id="OLQ15139.1"/>
    </source>
</evidence>
<dbReference type="InterPro" id="IPR036259">
    <property type="entry name" value="MFS_trans_sf"/>
</dbReference>
<reference evidence="1 2" key="1">
    <citation type="submission" date="2016-02" db="EMBL/GenBank/DDBJ databases">
        <title>Genome analysis of coral dinoflagellate symbionts highlights evolutionary adaptations to a symbiotic lifestyle.</title>
        <authorList>
            <person name="Aranda M."/>
            <person name="Li Y."/>
            <person name="Liew Y.J."/>
            <person name="Baumgarten S."/>
            <person name="Simakov O."/>
            <person name="Wilson M."/>
            <person name="Piel J."/>
            <person name="Ashoor H."/>
            <person name="Bougouffa S."/>
            <person name="Bajic V.B."/>
            <person name="Ryu T."/>
            <person name="Ravasi T."/>
            <person name="Bayer T."/>
            <person name="Micklem G."/>
            <person name="Kim H."/>
            <person name="Bhak J."/>
            <person name="Lajeunesse T.C."/>
            <person name="Voolstra C.R."/>
        </authorList>
    </citation>
    <scope>NUCLEOTIDE SEQUENCE [LARGE SCALE GENOMIC DNA]</scope>
    <source>
        <strain evidence="1 2">CCMP2467</strain>
    </source>
</reference>
<organism evidence="1 2">
    <name type="scientific">Symbiodinium microadriaticum</name>
    <name type="common">Dinoflagellate</name>
    <name type="synonym">Zooxanthella microadriatica</name>
    <dbReference type="NCBI Taxonomy" id="2951"/>
    <lineage>
        <taxon>Eukaryota</taxon>
        <taxon>Sar</taxon>
        <taxon>Alveolata</taxon>
        <taxon>Dinophyceae</taxon>
        <taxon>Suessiales</taxon>
        <taxon>Symbiodiniaceae</taxon>
        <taxon>Symbiodinium</taxon>
    </lineage>
</organism>
<keyword evidence="1" id="KW-0378">Hydrolase</keyword>
<dbReference type="EMBL" id="LSRX01000007">
    <property type="protein sequence ID" value="OLQ15139.1"/>
    <property type="molecule type" value="Genomic_DNA"/>
</dbReference>
<dbReference type="GO" id="GO:0005829">
    <property type="term" value="C:cytosol"/>
    <property type="evidence" value="ECO:0007669"/>
    <property type="project" value="TreeGrafter"/>
</dbReference>
<dbReference type="NCBIfam" id="TIGR00730">
    <property type="entry name" value="Rossman fold protein, TIGR00730 family"/>
    <property type="match status" value="1"/>
</dbReference>
<dbReference type="PANTHER" id="PTHR31223">
    <property type="entry name" value="LOG FAMILY PROTEIN YJL055W"/>
    <property type="match status" value="1"/>
</dbReference>
<dbReference type="InterPro" id="IPR011333">
    <property type="entry name" value="SKP1/BTB/POZ_sf"/>
</dbReference>
<dbReference type="Gene3D" id="3.40.50.450">
    <property type="match status" value="1"/>
</dbReference>
<dbReference type="Gene3D" id="3.30.710.10">
    <property type="entry name" value="Potassium Channel Kv1.1, Chain A"/>
    <property type="match status" value="1"/>
</dbReference>
<dbReference type="PANTHER" id="PTHR31223:SF70">
    <property type="entry name" value="LOG FAMILY PROTEIN YJL055W"/>
    <property type="match status" value="1"/>
</dbReference>
<proteinExistence type="predicted"/>
<dbReference type="Pfam" id="PF03641">
    <property type="entry name" value="Lysine_decarbox"/>
    <property type="match status" value="1"/>
</dbReference>
<dbReference type="Proteomes" id="UP000186817">
    <property type="component" value="Unassembled WGS sequence"/>
</dbReference>
<dbReference type="SUPFAM" id="SSF102405">
    <property type="entry name" value="MCP/YpsA-like"/>
    <property type="match status" value="1"/>
</dbReference>
<dbReference type="SUPFAM" id="SSF54695">
    <property type="entry name" value="POZ domain"/>
    <property type="match status" value="1"/>
</dbReference>
<comment type="caution">
    <text evidence="1">The sequence shown here is derived from an EMBL/GenBank/DDBJ whole genome shotgun (WGS) entry which is preliminary data.</text>
</comment>
<accession>A0A1Q9F6B5</accession>